<keyword evidence="4" id="KW-1185">Reference proteome</keyword>
<proteinExistence type="predicted"/>
<evidence type="ECO:0000256" key="1">
    <source>
        <dbReference type="SAM" id="Coils"/>
    </source>
</evidence>
<feature type="compositionally biased region" description="Polar residues" evidence="2">
    <location>
        <begin position="358"/>
        <end position="382"/>
    </location>
</feature>
<dbReference type="Proteomes" id="UP001172102">
    <property type="component" value="Unassembled WGS sequence"/>
</dbReference>
<gene>
    <name evidence="3" type="ORF">B0H67DRAFT_551184</name>
</gene>
<dbReference type="AlphaFoldDB" id="A0AA40B0Z7"/>
<protein>
    <submittedName>
        <fullName evidence="3">Uncharacterized protein</fullName>
    </submittedName>
</protein>
<keyword evidence="1" id="KW-0175">Coiled coil</keyword>
<evidence type="ECO:0000313" key="3">
    <source>
        <dbReference type="EMBL" id="KAK0725680.1"/>
    </source>
</evidence>
<feature type="region of interest" description="Disordered" evidence="2">
    <location>
        <begin position="345"/>
        <end position="390"/>
    </location>
</feature>
<feature type="coiled-coil region" evidence="1">
    <location>
        <begin position="7"/>
        <end position="34"/>
    </location>
</feature>
<dbReference type="EMBL" id="JAUKUA010000002">
    <property type="protein sequence ID" value="KAK0725680.1"/>
    <property type="molecule type" value="Genomic_DNA"/>
</dbReference>
<name>A0AA40B0Z7_9PEZI</name>
<evidence type="ECO:0000313" key="4">
    <source>
        <dbReference type="Proteomes" id="UP001172102"/>
    </source>
</evidence>
<organism evidence="3 4">
    <name type="scientific">Lasiosphaeris hirsuta</name>
    <dbReference type="NCBI Taxonomy" id="260670"/>
    <lineage>
        <taxon>Eukaryota</taxon>
        <taxon>Fungi</taxon>
        <taxon>Dikarya</taxon>
        <taxon>Ascomycota</taxon>
        <taxon>Pezizomycotina</taxon>
        <taxon>Sordariomycetes</taxon>
        <taxon>Sordariomycetidae</taxon>
        <taxon>Sordariales</taxon>
        <taxon>Lasiosphaeriaceae</taxon>
        <taxon>Lasiosphaeris</taxon>
    </lineage>
</organism>
<accession>A0AA40B0Z7</accession>
<evidence type="ECO:0000256" key="2">
    <source>
        <dbReference type="SAM" id="MobiDB-lite"/>
    </source>
</evidence>
<sequence length="533" mass="59278">MAQSLTKEELRKLLAEAIQKNGKLKEDNDKLEEKTRSTTLSEFLIDCHELIFSQLRVQTDNRQTTRGFIPRPYDKKCPGNLKPWANFIEQQREVAGIVHEAFPPSLQDSVFWAKAFSAGLGRQIYERPIGDEKTLEHILHFSVEDPVREVLKHFKEQATDHIIHRHFGIGGAIIFENHPFALSNLSDEVAADDGGGGGGSDDDDDDDSEYRAMIYICEYEPPHKLTAAHLRLGLQPMHIPSEVVSRKLPANADPDTKFQYYADLFTASALSQTYHYMIEGGLEYGLLITGVAIVFLRIDWQDPATLYYHLAGRGAEVAAHTNQAAMCTAVGQYLAFTRPGAHYIRGHGPAPVPDPPQGSHTYTSRLQQADTAGSVSRSSNKGRNGHDSHPMSHATFLHLLRDQLSMSLDDGITPLGHSGAWGVLFRVTLLGFGYTFVAKGTVSAFVRDLEHEADVYARLQPLQGVTVPVFLGAIDLRLIDQIYYYDYRVYIIHMTFLSWAGFVVHCRAALRRAAAAAGDHSQATKPLAIKTNV</sequence>
<comment type="caution">
    <text evidence="3">The sequence shown here is derived from an EMBL/GenBank/DDBJ whole genome shotgun (WGS) entry which is preliminary data.</text>
</comment>
<reference evidence="3" key="1">
    <citation type="submission" date="2023-06" db="EMBL/GenBank/DDBJ databases">
        <title>Genome-scale phylogeny and comparative genomics of the fungal order Sordariales.</title>
        <authorList>
            <consortium name="Lawrence Berkeley National Laboratory"/>
            <person name="Hensen N."/>
            <person name="Bonometti L."/>
            <person name="Westerberg I."/>
            <person name="Brannstrom I.O."/>
            <person name="Guillou S."/>
            <person name="Cros-Aarteil S."/>
            <person name="Calhoun S."/>
            <person name="Haridas S."/>
            <person name="Kuo A."/>
            <person name="Mondo S."/>
            <person name="Pangilinan J."/>
            <person name="Riley R."/>
            <person name="Labutti K."/>
            <person name="Andreopoulos B."/>
            <person name="Lipzen A."/>
            <person name="Chen C."/>
            <person name="Yanf M."/>
            <person name="Daum C."/>
            <person name="Ng V."/>
            <person name="Clum A."/>
            <person name="Steindorff A."/>
            <person name="Ohm R."/>
            <person name="Martin F."/>
            <person name="Silar P."/>
            <person name="Natvig D."/>
            <person name="Lalanne C."/>
            <person name="Gautier V."/>
            <person name="Ament-Velasquez S.L."/>
            <person name="Kruys A."/>
            <person name="Hutchinson M.I."/>
            <person name="Powell A.J."/>
            <person name="Barry K."/>
            <person name="Miller A.N."/>
            <person name="Grigoriev I.V."/>
            <person name="Debuchy R."/>
            <person name="Gladieux P."/>
            <person name="Thoren M.H."/>
            <person name="Johannesson H."/>
        </authorList>
    </citation>
    <scope>NUCLEOTIDE SEQUENCE</scope>
    <source>
        <strain evidence="3">SMH4607-1</strain>
    </source>
</reference>